<evidence type="ECO:0000256" key="1">
    <source>
        <dbReference type="ARBA" id="ARBA00005104"/>
    </source>
</evidence>
<organism evidence="5 6">
    <name type="scientific">OM182 bacterium MED-G28</name>
    <dbReference type="NCBI Taxonomy" id="1986256"/>
    <lineage>
        <taxon>Bacteria</taxon>
        <taxon>Pseudomonadati</taxon>
        <taxon>Pseudomonadota</taxon>
        <taxon>Gammaproteobacteria</taxon>
        <taxon>OMG group</taxon>
        <taxon>OM182 clade</taxon>
    </lineage>
</organism>
<proteinExistence type="predicted"/>
<dbReference type="PANTHER" id="PTHR38011">
    <property type="entry name" value="DIHYDROFOLATE REDUCTASE FAMILY PROTEIN (AFU_ORTHOLOGUE AFUA_8G06820)"/>
    <property type="match status" value="1"/>
</dbReference>
<reference evidence="5 6" key="1">
    <citation type="submission" date="2017-08" db="EMBL/GenBank/DDBJ databases">
        <title>Fine stratification of microbial communities through a metagenomic profile of the photic zone.</title>
        <authorList>
            <person name="Haro-Moreno J.M."/>
            <person name="Lopez-Perez M."/>
            <person name="De La Torre J."/>
            <person name="Picazo A."/>
            <person name="Camacho A."/>
            <person name="Rodriguez-Valera F."/>
        </authorList>
    </citation>
    <scope>NUCLEOTIDE SEQUENCE [LARGE SCALE GENOMIC DNA]</scope>
    <source>
        <strain evidence="5">MED-G28</strain>
    </source>
</reference>
<dbReference type="GO" id="GO:0016787">
    <property type="term" value="F:hydrolase activity"/>
    <property type="evidence" value="ECO:0007669"/>
    <property type="project" value="UniProtKB-KW"/>
</dbReference>
<dbReference type="InterPro" id="IPR050765">
    <property type="entry name" value="Riboflavin_Biosynth_HTPR"/>
</dbReference>
<dbReference type="InterPro" id="IPR011549">
    <property type="entry name" value="RibD_C"/>
</dbReference>
<accession>A0A2A5WBZ8</accession>
<evidence type="ECO:0000313" key="6">
    <source>
        <dbReference type="Proteomes" id="UP000219329"/>
    </source>
</evidence>
<dbReference type="GO" id="GO:0009231">
    <property type="term" value="P:riboflavin biosynthetic process"/>
    <property type="evidence" value="ECO:0007669"/>
    <property type="project" value="UniProtKB-UniPathway"/>
</dbReference>
<gene>
    <name evidence="5" type="ORF">CNF02_07060</name>
</gene>
<evidence type="ECO:0000313" key="5">
    <source>
        <dbReference type="EMBL" id="PDH33881.1"/>
    </source>
</evidence>
<dbReference type="SUPFAM" id="SSF53597">
    <property type="entry name" value="Dihydrofolate reductase-like"/>
    <property type="match status" value="1"/>
</dbReference>
<dbReference type="InterPro" id="IPR002734">
    <property type="entry name" value="RibDG_C"/>
</dbReference>
<dbReference type="Pfam" id="PF01872">
    <property type="entry name" value="RibD_C"/>
    <property type="match status" value="1"/>
</dbReference>
<dbReference type="GO" id="GO:0008703">
    <property type="term" value="F:5-amino-6-(5-phosphoribosylamino)uracil reductase activity"/>
    <property type="evidence" value="ECO:0007669"/>
    <property type="project" value="InterPro"/>
</dbReference>
<dbReference type="GO" id="GO:0050661">
    <property type="term" value="F:NADP binding"/>
    <property type="evidence" value="ECO:0007669"/>
    <property type="project" value="InterPro"/>
</dbReference>
<name>A0A2A5WBZ8_9GAMM</name>
<evidence type="ECO:0000256" key="2">
    <source>
        <dbReference type="ARBA" id="ARBA00022857"/>
    </source>
</evidence>
<keyword evidence="5" id="KW-0378">Hydrolase</keyword>
<feature type="domain" description="Bacterial bifunctional deaminase-reductase C-terminal" evidence="4">
    <location>
        <begin position="24"/>
        <end position="225"/>
    </location>
</feature>
<comment type="caution">
    <text evidence="5">The sequence shown here is derived from an EMBL/GenBank/DDBJ whole genome shotgun (WGS) entry which is preliminary data.</text>
</comment>
<dbReference type="PANTHER" id="PTHR38011:SF7">
    <property type="entry name" value="2,5-DIAMINO-6-RIBOSYLAMINO-4(3H)-PYRIMIDINONE 5'-PHOSPHATE REDUCTASE"/>
    <property type="match status" value="1"/>
</dbReference>
<dbReference type="UniPathway" id="UPA00275"/>
<dbReference type="EMBL" id="NTJZ01000006">
    <property type="protein sequence ID" value="PDH33881.1"/>
    <property type="molecule type" value="Genomic_DNA"/>
</dbReference>
<keyword evidence="2" id="KW-0521">NADP</keyword>
<keyword evidence="3" id="KW-0560">Oxidoreductase</keyword>
<sequence length="239" mass="26425">MNLNQQIEKWLRARTASFQIDHRPFITLSYAQSWDGSITTHCGAAINFSGEESMRLTHQLRSLHDGILVGIGTILSDDPQLTVRQWTGANPQPVVLDSQLRTPPSAKICHHPDKKCWLMTVSSERKMLGEQVDILTVDSCTRNAQRVSLEGAMRLLRERGIKSLMVEGGATVITAFLRARLADSLVLTVAPRLVGGYKAVGDLQTEGYKNQLIIDPLHSAASGKDHILWGDLQYNGNIS</sequence>
<dbReference type="AlphaFoldDB" id="A0A2A5WBZ8"/>
<protein>
    <submittedName>
        <fullName evidence="5">GTP cyclohydrolase</fullName>
    </submittedName>
</protein>
<dbReference type="Proteomes" id="UP000219329">
    <property type="component" value="Unassembled WGS sequence"/>
</dbReference>
<comment type="pathway">
    <text evidence="1">Cofactor biosynthesis; riboflavin biosynthesis.</text>
</comment>
<dbReference type="Gene3D" id="3.40.430.10">
    <property type="entry name" value="Dihydrofolate Reductase, subunit A"/>
    <property type="match status" value="1"/>
</dbReference>
<evidence type="ECO:0000256" key="3">
    <source>
        <dbReference type="ARBA" id="ARBA00023002"/>
    </source>
</evidence>
<dbReference type="NCBIfam" id="TIGR00227">
    <property type="entry name" value="ribD_Cterm"/>
    <property type="match status" value="1"/>
</dbReference>
<dbReference type="InterPro" id="IPR024072">
    <property type="entry name" value="DHFR-like_dom_sf"/>
</dbReference>
<evidence type="ECO:0000259" key="4">
    <source>
        <dbReference type="Pfam" id="PF01872"/>
    </source>
</evidence>